<keyword evidence="1" id="KW-0472">Membrane</keyword>
<dbReference type="AlphaFoldDB" id="F2NYM6"/>
<dbReference type="EMBL" id="CP002632">
    <property type="protein sequence ID" value="AEB15525.1"/>
    <property type="molecule type" value="Genomic_DNA"/>
</dbReference>
<feature type="transmembrane region" description="Helical" evidence="1">
    <location>
        <begin position="279"/>
        <end position="301"/>
    </location>
</feature>
<accession>F2NYM6</accession>
<dbReference type="Proteomes" id="UP000006852">
    <property type="component" value="Plasmid pTRESU01"/>
</dbReference>
<reference evidence="4" key="1">
    <citation type="submission" date="2011-04" db="EMBL/GenBank/DDBJ databases">
        <title>The complete genome of plasmid of Treponema succinifaciens DSM 2489.</title>
        <authorList>
            <person name="Lucas S."/>
            <person name="Copeland A."/>
            <person name="Lapidus A."/>
            <person name="Bruce D."/>
            <person name="Goodwin L."/>
            <person name="Pitluck S."/>
            <person name="Peters L."/>
            <person name="Kyrpides N."/>
            <person name="Mavromatis K."/>
            <person name="Ivanova N."/>
            <person name="Ovchinnikova G."/>
            <person name="Teshima H."/>
            <person name="Detter J.C."/>
            <person name="Tapia R."/>
            <person name="Han C."/>
            <person name="Land M."/>
            <person name="Hauser L."/>
            <person name="Markowitz V."/>
            <person name="Cheng J.-F."/>
            <person name="Hugenholtz P."/>
            <person name="Woyke T."/>
            <person name="Wu D."/>
            <person name="Gronow S."/>
            <person name="Wellnitz S."/>
            <person name="Brambilla E."/>
            <person name="Klenk H.-P."/>
            <person name="Eisen J.A."/>
        </authorList>
    </citation>
    <scope>NUCLEOTIDE SEQUENCE [LARGE SCALE GENOMIC DNA]</scope>
    <source>
        <strain evidence="4">ATCC 33096 / DSM 2489 / 6091</strain>
        <plasmid evidence="4">Plasmid pTRESU01</plasmid>
    </source>
</reference>
<sequence length="520" mass="58702">MAQLRRKEAERLIKKILTEYARKIRSAKKREYAEDIQQQLFNPKIDAFYKLAKSEDMDFYIFNRLNDEGIRQLLVGCRRLAKCYELDSYGKIKDFTYEPETSKCRIASDSDGKYSAGGSYTFTVEGKAELGNKWYEPHSIAWHFYRENPGTGKYEETASKMDEARALADFDTWDRSFLVSEKGRYKVTATIFNQAITTGIRPDIVEVCELYFEAEERNIAALSCSDKIRIAMEYSNVIDEIREEIGDINILVTQMVIVSSFLIGLALTGYGAVAEALGFVLLAAGAAMSGTQLLAGVIELVKFFTTVDDAKTEDDLKVCGKIFGDAVAKIGVDGLFFFLSMFGLKKASARLTTRTVIDNGLNSKKWAGKQIEEKELNLEVKNNYSWKVGYEADKNYLGNGKIGDFSNLQGKSIEEVLTRIPKNATRRELIPEAGKVTEGFEYKWITNGKTYRARIHGIDGSAPKGSNASKGWVLRIQEGKKYLDPITLEYQRPGITNIDSPYYNEELANRTHIPIKTPRN</sequence>
<proteinExistence type="predicted"/>
<keyword evidence="4" id="KW-1185">Reference proteome</keyword>
<dbReference type="HOGENOM" id="CLU_523665_0_0_12"/>
<evidence type="ECO:0000256" key="1">
    <source>
        <dbReference type="SAM" id="Phobius"/>
    </source>
</evidence>
<keyword evidence="1" id="KW-1133">Transmembrane helix</keyword>
<name>F2NYM6_TRES6</name>
<dbReference type="GeneID" id="302999756"/>
<dbReference type="OrthoDB" id="2366272at2"/>
<dbReference type="InterPro" id="IPR029111">
    <property type="entry name" value="Ntox30"/>
</dbReference>
<keyword evidence="3" id="KW-0614">Plasmid</keyword>
<keyword evidence="1" id="KW-0812">Transmembrane</keyword>
<gene>
    <name evidence="3" type="ordered locus">Tresu_2666</name>
</gene>
<protein>
    <recommendedName>
        <fullName evidence="2">Bacterial toxin 30 domain-containing protein</fullName>
    </recommendedName>
</protein>
<evidence type="ECO:0000259" key="2">
    <source>
        <dbReference type="Pfam" id="PF15532"/>
    </source>
</evidence>
<dbReference type="Pfam" id="PF15532">
    <property type="entry name" value="Ntox30"/>
    <property type="match status" value="1"/>
</dbReference>
<evidence type="ECO:0000313" key="3">
    <source>
        <dbReference type="EMBL" id="AEB15525.1"/>
    </source>
</evidence>
<feature type="transmembrane region" description="Helical" evidence="1">
    <location>
        <begin position="322"/>
        <end position="344"/>
    </location>
</feature>
<dbReference type="RefSeq" id="WP_013702772.1">
    <property type="nucleotide sequence ID" value="NC_015386.1"/>
</dbReference>
<dbReference type="eggNOG" id="COG1566">
    <property type="taxonomic scope" value="Bacteria"/>
</dbReference>
<geneLocation type="plasmid" evidence="3 4">
    <name>pTRESU01</name>
</geneLocation>
<feature type="transmembrane region" description="Helical" evidence="1">
    <location>
        <begin position="250"/>
        <end position="273"/>
    </location>
</feature>
<dbReference type="KEGG" id="tsu:Tresu_2666"/>
<evidence type="ECO:0000313" key="4">
    <source>
        <dbReference type="Proteomes" id="UP000006852"/>
    </source>
</evidence>
<feature type="domain" description="Bacterial toxin 30" evidence="2">
    <location>
        <begin position="415"/>
        <end position="516"/>
    </location>
</feature>
<organism evidence="3 4">
    <name type="scientific">Treponema succinifaciens (strain ATCC 33096 / DSM 2489 / 6091)</name>
    <dbReference type="NCBI Taxonomy" id="869209"/>
    <lineage>
        <taxon>Bacteria</taxon>
        <taxon>Pseudomonadati</taxon>
        <taxon>Spirochaetota</taxon>
        <taxon>Spirochaetia</taxon>
        <taxon>Spirochaetales</taxon>
        <taxon>Treponemataceae</taxon>
        <taxon>Treponema</taxon>
    </lineage>
</organism>